<proteinExistence type="predicted"/>
<name>A0AA35VZZ9_GEOBA</name>
<dbReference type="Proteomes" id="UP001174909">
    <property type="component" value="Unassembled WGS sequence"/>
</dbReference>
<accession>A0AA35VZZ9</accession>
<sequence length="179" mass="20238">MARKVTADMDKMQTEIRELRSENEALRREVKSTVAAMATTNEALSSLQSRTDRLSHTLLCEMEYYCHAREPHELVALECMKTQLAGRQIHLHAGGSPAVVRMTSYLTHKESGQASGFILLLLLLFSLHDEYGTTIGMVESAILRVFWLQTETSGPSEWSGSWQRQSRLYLPPPNGWRDG</sequence>
<comment type="caution">
    <text evidence="2">The sequence shown here is derived from an EMBL/GenBank/DDBJ whole genome shotgun (WGS) entry which is preliminary data.</text>
</comment>
<keyword evidence="3" id="KW-1185">Reference proteome</keyword>
<keyword evidence="1" id="KW-0175">Coiled coil</keyword>
<protein>
    <submittedName>
        <fullName evidence="2">Uncharacterized protein</fullName>
    </submittedName>
</protein>
<reference evidence="2" key="1">
    <citation type="submission" date="2023-03" db="EMBL/GenBank/DDBJ databases">
        <authorList>
            <person name="Steffen K."/>
            <person name="Cardenas P."/>
        </authorList>
    </citation>
    <scope>NUCLEOTIDE SEQUENCE</scope>
</reference>
<evidence type="ECO:0000256" key="1">
    <source>
        <dbReference type="SAM" id="Coils"/>
    </source>
</evidence>
<evidence type="ECO:0000313" key="3">
    <source>
        <dbReference type="Proteomes" id="UP001174909"/>
    </source>
</evidence>
<evidence type="ECO:0000313" key="2">
    <source>
        <dbReference type="EMBL" id="CAI7992970.1"/>
    </source>
</evidence>
<dbReference type="EMBL" id="CASHTH010000169">
    <property type="protein sequence ID" value="CAI7992970.1"/>
    <property type="molecule type" value="Genomic_DNA"/>
</dbReference>
<dbReference type="AlphaFoldDB" id="A0AA35VZZ9"/>
<gene>
    <name evidence="2" type="ORF">GBAR_LOCUS1163</name>
</gene>
<feature type="coiled-coil region" evidence="1">
    <location>
        <begin position="2"/>
        <end position="36"/>
    </location>
</feature>
<organism evidence="2 3">
    <name type="scientific">Geodia barretti</name>
    <name type="common">Barrett's horny sponge</name>
    <dbReference type="NCBI Taxonomy" id="519541"/>
    <lineage>
        <taxon>Eukaryota</taxon>
        <taxon>Metazoa</taxon>
        <taxon>Porifera</taxon>
        <taxon>Demospongiae</taxon>
        <taxon>Heteroscleromorpha</taxon>
        <taxon>Tetractinellida</taxon>
        <taxon>Astrophorina</taxon>
        <taxon>Geodiidae</taxon>
        <taxon>Geodia</taxon>
    </lineage>
</organism>